<feature type="transmembrane region" description="Helical" evidence="7">
    <location>
        <begin position="228"/>
        <end position="247"/>
    </location>
</feature>
<evidence type="ECO:0000256" key="5">
    <source>
        <dbReference type="ARBA" id="ARBA00023136"/>
    </source>
</evidence>
<feature type="transmembrane region" description="Helical" evidence="7">
    <location>
        <begin position="167"/>
        <end position="188"/>
    </location>
</feature>
<dbReference type="AlphaFoldDB" id="A0A6I3MI49"/>
<dbReference type="OrthoDB" id="5315310at2"/>
<feature type="transmembrane region" description="Helical" evidence="7">
    <location>
        <begin position="135"/>
        <end position="155"/>
    </location>
</feature>
<evidence type="ECO:0000256" key="6">
    <source>
        <dbReference type="SAM" id="MobiDB-lite"/>
    </source>
</evidence>
<dbReference type="InterPro" id="IPR011701">
    <property type="entry name" value="MFS"/>
</dbReference>
<evidence type="ECO:0000256" key="4">
    <source>
        <dbReference type="ARBA" id="ARBA00022989"/>
    </source>
</evidence>
<evidence type="ECO:0000313" key="10">
    <source>
        <dbReference type="Proteomes" id="UP000433071"/>
    </source>
</evidence>
<dbReference type="Gene3D" id="1.20.1720.10">
    <property type="entry name" value="Multidrug resistance protein D"/>
    <property type="match status" value="1"/>
</dbReference>
<keyword evidence="2" id="KW-0813">Transport</keyword>
<evidence type="ECO:0000256" key="3">
    <source>
        <dbReference type="ARBA" id="ARBA00022692"/>
    </source>
</evidence>
<feature type="transmembrane region" description="Helical" evidence="7">
    <location>
        <begin position="107"/>
        <end position="129"/>
    </location>
</feature>
<keyword evidence="10" id="KW-1185">Reference proteome</keyword>
<feature type="region of interest" description="Disordered" evidence="6">
    <location>
        <begin position="562"/>
        <end position="595"/>
    </location>
</feature>
<dbReference type="PANTHER" id="PTHR42718">
    <property type="entry name" value="MAJOR FACILITATOR SUPERFAMILY MULTIDRUG TRANSPORTER MFSC"/>
    <property type="match status" value="1"/>
</dbReference>
<sequence length="595" mass="61843">MSPSEAQPEPADSTAPSEGGTSAPAPSPAPAPAPARSSWVVVTALSAAQFVMVLDSTVMNVSISQVVEDLDTTVSAMQAAITFYTLTMAALMLVGAKLGDVWGRLRAFVIGAIIYAIGSLTTALSPNIVVLFTGWSVVEGVGAVLVIPAIAALIADNYEGRARVTAYAMIGAASGAAVAAGPLIGGFLTTYASWRYVFIGEVVVMAVVVLFSRRIVDRHEPAKLRIDPLSVLLSSVGLIAIVLGMLQSKTWGWIVPLDSPEINGVPIEPLGISLTTWLILVGGVLLGWFAHRQRRLIETGREAFLDVSLLRIDRLRSGLSALGAQYAVTAGLFFMVPVYLQMTLGLDALQTGIRIFPLSVSLIVFSFAGTRLSRVWSPRRIVRIGQVVLVGAALLLLASVDEELRQVAFSVGMFIAGAALGLLASQLGNVNMSSVGPEKSSEVGGMQGVFQNLGSSLGTALIGSVLIGALATSFATGVAASDLPSDVREAVAEATSGGVELVPASTVQGIGEDAGLSSADAEELSETYRQAQLGSLRVAFVGLIGIALLALLFSRGIPDVVEGSAKGAGRRKQGSSDDERDAVDDADLDTVEERP</sequence>
<dbReference type="InterPro" id="IPR036259">
    <property type="entry name" value="MFS_trans_sf"/>
</dbReference>
<keyword evidence="5 7" id="KW-0472">Membrane</keyword>
<dbReference type="PANTHER" id="PTHR42718:SF9">
    <property type="entry name" value="MAJOR FACILITATOR SUPERFAMILY MULTIDRUG TRANSPORTER MFSC"/>
    <property type="match status" value="1"/>
</dbReference>
<evidence type="ECO:0000256" key="7">
    <source>
        <dbReference type="SAM" id="Phobius"/>
    </source>
</evidence>
<feature type="domain" description="Major facilitator superfamily (MFS) profile" evidence="8">
    <location>
        <begin position="41"/>
        <end position="562"/>
    </location>
</feature>
<comment type="subcellular location">
    <subcellularLocation>
        <location evidence="1">Cell membrane</location>
        <topology evidence="1">Multi-pass membrane protein</topology>
    </subcellularLocation>
</comment>
<evidence type="ECO:0000256" key="2">
    <source>
        <dbReference type="ARBA" id="ARBA00022448"/>
    </source>
</evidence>
<evidence type="ECO:0000256" key="1">
    <source>
        <dbReference type="ARBA" id="ARBA00004651"/>
    </source>
</evidence>
<gene>
    <name evidence="9" type="ORF">GJ743_16600</name>
</gene>
<feature type="transmembrane region" description="Helical" evidence="7">
    <location>
        <begin position="319"/>
        <end position="340"/>
    </location>
</feature>
<dbReference type="GO" id="GO:0022857">
    <property type="term" value="F:transmembrane transporter activity"/>
    <property type="evidence" value="ECO:0007669"/>
    <property type="project" value="InterPro"/>
</dbReference>
<reference evidence="9 10" key="1">
    <citation type="submission" date="2019-11" db="EMBL/GenBank/DDBJ databases">
        <title>Agromyces kandeliae sp. nov., isolated from mangrove soil.</title>
        <authorList>
            <person name="Wang R."/>
        </authorList>
    </citation>
    <scope>NUCLEOTIDE SEQUENCE [LARGE SCALE GENOMIC DNA]</scope>
    <source>
        <strain evidence="9 10">JCM 11433</strain>
    </source>
</reference>
<feature type="transmembrane region" description="Helical" evidence="7">
    <location>
        <begin position="352"/>
        <end position="369"/>
    </location>
</feature>
<accession>A0A6I3MI49</accession>
<feature type="transmembrane region" description="Helical" evidence="7">
    <location>
        <begin position="406"/>
        <end position="424"/>
    </location>
</feature>
<feature type="transmembrane region" description="Helical" evidence="7">
    <location>
        <begin position="538"/>
        <end position="557"/>
    </location>
</feature>
<evidence type="ECO:0000259" key="8">
    <source>
        <dbReference type="PROSITE" id="PS50850"/>
    </source>
</evidence>
<feature type="transmembrane region" description="Helical" evidence="7">
    <location>
        <begin position="267"/>
        <end position="289"/>
    </location>
</feature>
<comment type="caution">
    <text evidence="9">The sequence shown here is derived from an EMBL/GenBank/DDBJ whole genome shotgun (WGS) entry which is preliminary data.</text>
</comment>
<feature type="compositionally biased region" description="Acidic residues" evidence="6">
    <location>
        <begin position="576"/>
        <end position="595"/>
    </location>
</feature>
<feature type="region of interest" description="Disordered" evidence="6">
    <location>
        <begin position="1"/>
        <end position="31"/>
    </location>
</feature>
<dbReference type="GO" id="GO:0005886">
    <property type="term" value="C:plasma membrane"/>
    <property type="evidence" value="ECO:0007669"/>
    <property type="project" value="UniProtKB-SubCell"/>
</dbReference>
<dbReference type="PROSITE" id="PS50850">
    <property type="entry name" value="MFS"/>
    <property type="match status" value="1"/>
</dbReference>
<organism evidence="9 10">
    <name type="scientific">Agromyces bracchium</name>
    <dbReference type="NCBI Taxonomy" id="88376"/>
    <lineage>
        <taxon>Bacteria</taxon>
        <taxon>Bacillati</taxon>
        <taxon>Actinomycetota</taxon>
        <taxon>Actinomycetes</taxon>
        <taxon>Micrococcales</taxon>
        <taxon>Microbacteriaceae</taxon>
        <taxon>Agromyces</taxon>
    </lineage>
</organism>
<dbReference type="RefSeq" id="WP_155053018.1">
    <property type="nucleotide sequence ID" value="NZ_BAAAIB010000001.1"/>
</dbReference>
<evidence type="ECO:0000313" key="9">
    <source>
        <dbReference type="EMBL" id="MTH69993.1"/>
    </source>
</evidence>
<feature type="transmembrane region" description="Helical" evidence="7">
    <location>
        <begin position="194"/>
        <end position="216"/>
    </location>
</feature>
<keyword evidence="4 7" id="KW-1133">Transmembrane helix</keyword>
<dbReference type="Gene3D" id="1.20.1250.20">
    <property type="entry name" value="MFS general substrate transporter like domains"/>
    <property type="match status" value="1"/>
</dbReference>
<feature type="transmembrane region" description="Helical" evidence="7">
    <location>
        <begin position="75"/>
        <end position="95"/>
    </location>
</feature>
<keyword evidence="3 7" id="KW-0812">Transmembrane</keyword>
<dbReference type="Pfam" id="PF07690">
    <property type="entry name" value="MFS_1"/>
    <property type="match status" value="1"/>
</dbReference>
<dbReference type="CDD" id="cd17321">
    <property type="entry name" value="MFS_MMR_MDR_like"/>
    <property type="match status" value="1"/>
</dbReference>
<proteinExistence type="predicted"/>
<dbReference type="PRINTS" id="PR01036">
    <property type="entry name" value="TCRTETB"/>
</dbReference>
<dbReference type="Proteomes" id="UP000433071">
    <property type="component" value="Unassembled WGS sequence"/>
</dbReference>
<protein>
    <submittedName>
        <fullName evidence="9">MFS transporter</fullName>
    </submittedName>
</protein>
<dbReference type="SUPFAM" id="SSF103473">
    <property type="entry name" value="MFS general substrate transporter"/>
    <property type="match status" value="1"/>
</dbReference>
<dbReference type="InterPro" id="IPR020846">
    <property type="entry name" value="MFS_dom"/>
</dbReference>
<name>A0A6I3MI49_9MICO</name>
<feature type="transmembrane region" description="Helical" evidence="7">
    <location>
        <begin position="381"/>
        <end position="400"/>
    </location>
</feature>
<dbReference type="EMBL" id="WMLB01000039">
    <property type="protein sequence ID" value="MTH69993.1"/>
    <property type="molecule type" value="Genomic_DNA"/>
</dbReference>